<dbReference type="InterPro" id="IPR019186">
    <property type="entry name" value="Nucleolar_protein_12"/>
</dbReference>
<evidence type="ECO:0000256" key="4">
    <source>
        <dbReference type="ARBA" id="ARBA00023242"/>
    </source>
</evidence>
<keyword evidence="4" id="KW-0539">Nucleus</keyword>
<dbReference type="Pfam" id="PF09805">
    <property type="entry name" value="Nop25"/>
    <property type="match status" value="1"/>
</dbReference>
<dbReference type="GO" id="GO:0005730">
    <property type="term" value="C:nucleolus"/>
    <property type="evidence" value="ECO:0007669"/>
    <property type="project" value="UniProtKB-SubCell"/>
</dbReference>
<name>A0AAV0JBD5_9ROSI</name>
<feature type="compositionally biased region" description="Basic and acidic residues" evidence="5">
    <location>
        <begin position="91"/>
        <end position="119"/>
    </location>
</feature>
<feature type="region of interest" description="Disordered" evidence="5">
    <location>
        <begin position="79"/>
        <end position="229"/>
    </location>
</feature>
<evidence type="ECO:0000313" key="6">
    <source>
        <dbReference type="EMBL" id="CAI0407242.1"/>
    </source>
</evidence>
<keyword evidence="3" id="KW-0175">Coiled coil</keyword>
<dbReference type="AlphaFoldDB" id="A0AAV0JBD5"/>
<sequence length="229" mass="25881">MFFPESPNINGALINPQNNTRTRSSAICFSQAAMADGIEDGGLEASASRVSHIKKRALKNKALAISFNEKDLRDYVTGFHKRKKKRRKEAHKQQEEAARRKRIELRQKRRLEDEFHMDEGAPPVDEEIEEDDEGAEESEPVASVSGTTMYDHGDLKVTVTTSEISREDDDSGPNETTPSAIAKPIIIKKKNQKLPVSKKPSFKKSSKRKTRAKPQTKRDKRKAKLPSRK</sequence>
<feature type="compositionally biased region" description="Basic residues" evidence="5">
    <location>
        <begin position="200"/>
        <end position="229"/>
    </location>
</feature>
<comment type="caution">
    <text evidence="6">The sequence shown here is derived from an EMBL/GenBank/DDBJ whole genome shotgun (WGS) entry which is preliminary data.</text>
</comment>
<organism evidence="6 7">
    <name type="scientific">Linum tenue</name>
    <dbReference type="NCBI Taxonomy" id="586396"/>
    <lineage>
        <taxon>Eukaryota</taxon>
        <taxon>Viridiplantae</taxon>
        <taxon>Streptophyta</taxon>
        <taxon>Embryophyta</taxon>
        <taxon>Tracheophyta</taxon>
        <taxon>Spermatophyta</taxon>
        <taxon>Magnoliopsida</taxon>
        <taxon>eudicotyledons</taxon>
        <taxon>Gunneridae</taxon>
        <taxon>Pentapetalae</taxon>
        <taxon>rosids</taxon>
        <taxon>fabids</taxon>
        <taxon>Malpighiales</taxon>
        <taxon>Linaceae</taxon>
        <taxon>Linum</taxon>
    </lineage>
</organism>
<dbReference type="GO" id="GO:0019843">
    <property type="term" value="F:rRNA binding"/>
    <property type="evidence" value="ECO:0007669"/>
    <property type="project" value="TreeGrafter"/>
</dbReference>
<feature type="compositionally biased region" description="Basic residues" evidence="5">
    <location>
        <begin position="79"/>
        <end position="90"/>
    </location>
</feature>
<gene>
    <name evidence="6" type="ORF">LITE_LOCUS13506</name>
</gene>
<proteinExistence type="inferred from homology"/>
<dbReference type="EMBL" id="CAMGYJ010000004">
    <property type="protein sequence ID" value="CAI0407242.1"/>
    <property type="molecule type" value="Genomic_DNA"/>
</dbReference>
<evidence type="ECO:0000256" key="2">
    <source>
        <dbReference type="ARBA" id="ARBA00007175"/>
    </source>
</evidence>
<evidence type="ECO:0000256" key="3">
    <source>
        <dbReference type="ARBA" id="ARBA00023054"/>
    </source>
</evidence>
<keyword evidence="7" id="KW-1185">Reference proteome</keyword>
<evidence type="ECO:0000256" key="1">
    <source>
        <dbReference type="ARBA" id="ARBA00004604"/>
    </source>
</evidence>
<evidence type="ECO:0000313" key="7">
    <source>
        <dbReference type="Proteomes" id="UP001154282"/>
    </source>
</evidence>
<accession>A0AAV0JBD5</accession>
<evidence type="ECO:0008006" key="8">
    <source>
        <dbReference type="Google" id="ProtNLM"/>
    </source>
</evidence>
<dbReference type="PANTHER" id="PTHR14577:SF0">
    <property type="entry name" value="NUCLEOLAR PROTEIN 12"/>
    <property type="match status" value="1"/>
</dbReference>
<comment type="subcellular location">
    <subcellularLocation>
        <location evidence="1">Nucleus</location>
        <location evidence="1">Nucleolus</location>
    </subcellularLocation>
</comment>
<reference evidence="6" key="1">
    <citation type="submission" date="2022-08" db="EMBL/GenBank/DDBJ databases">
        <authorList>
            <person name="Gutierrez-Valencia J."/>
        </authorList>
    </citation>
    <scope>NUCLEOTIDE SEQUENCE</scope>
</reference>
<comment type="similarity">
    <text evidence="2">Belongs to the RRP17 family.</text>
</comment>
<protein>
    <recommendedName>
        <fullName evidence="8">Ribosomal RNA-processing protein 17</fullName>
    </recommendedName>
</protein>
<dbReference type="PANTHER" id="PTHR14577">
    <property type="entry name" value="NUCLEOLAR PROTEIN 12"/>
    <property type="match status" value="1"/>
</dbReference>
<evidence type="ECO:0000256" key="5">
    <source>
        <dbReference type="SAM" id="MobiDB-lite"/>
    </source>
</evidence>
<dbReference type="Proteomes" id="UP001154282">
    <property type="component" value="Unassembled WGS sequence"/>
</dbReference>
<feature type="compositionally biased region" description="Acidic residues" evidence="5">
    <location>
        <begin position="124"/>
        <end position="139"/>
    </location>
</feature>